<evidence type="ECO:0000256" key="1">
    <source>
        <dbReference type="SAM" id="SignalP"/>
    </source>
</evidence>
<keyword evidence="3" id="KW-0614">Plasmid</keyword>
<dbReference type="GO" id="GO:0016491">
    <property type="term" value="F:oxidoreductase activity"/>
    <property type="evidence" value="ECO:0007669"/>
    <property type="project" value="InterPro"/>
</dbReference>
<evidence type="ECO:0000313" key="3">
    <source>
        <dbReference type="EMBL" id="BAJ82814.1"/>
    </source>
</evidence>
<reference evidence="3 4" key="1">
    <citation type="submission" date="2010-12" db="EMBL/GenBank/DDBJ databases">
        <title>Whole genome sequence of Acidiphilium multivorum AIU301.</title>
        <authorList>
            <person name="Narita-Yamada S."/>
            <person name="Nakamura S."/>
            <person name="Ito N."/>
            <person name="Takarada H."/>
            <person name="Katano Y."/>
            <person name="Nakazawa H."/>
            <person name="Hosoyama A."/>
            <person name="Yamada R."/>
            <person name="Fujita N."/>
        </authorList>
    </citation>
    <scope>NUCLEOTIDE SEQUENCE [LARGE SCALE GENOMIC DNA]</scope>
    <source>
        <strain evidence="4">DSM 11245 / JCM 8867 / AIU301</strain>
        <plasmid evidence="3 4">pACMV1</plasmid>
    </source>
</reference>
<feature type="domain" description="Alkyl hydroperoxide reductase subunit C/ Thiol specific antioxidant" evidence="2">
    <location>
        <begin position="53"/>
        <end position="149"/>
    </location>
</feature>
<keyword evidence="4" id="KW-1185">Reference proteome</keyword>
<organism evidence="3 4">
    <name type="scientific">Acidiphilium multivorum (strain DSM 11245 / JCM 8867 / NBRC 100883 / AIU 301)</name>
    <dbReference type="NCBI Taxonomy" id="926570"/>
    <lineage>
        <taxon>Bacteria</taxon>
        <taxon>Pseudomonadati</taxon>
        <taxon>Pseudomonadota</taxon>
        <taxon>Alphaproteobacteria</taxon>
        <taxon>Acetobacterales</taxon>
        <taxon>Acidocellaceae</taxon>
        <taxon>Acidiphilium</taxon>
    </lineage>
</organism>
<dbReference type="KEGG" id="amv:ACMV_P1_00180"/>
<keyword evidence="1" id="KW-0732">Signal</keyword>
<proteinExistence type="predicted"/>
<dbReference type="AlphaFoldDB" id="F0J6U7"/>
<accession>F0J6U7</accession>
<gene>
    <name evidence="3" type="ordered locus">ACMV_P1_00180</name>
</gene>
<feature type="chain" id="PRO_5003250699" evidence="1">
    <location>
        <begin position="38"/>
        <end position="199"/>
    </location>
</feature>
<evidence type="ECO:0000259" key="2">
    <source>
        <dbReference type="Pfam" id="PF00578"/>
    </source>
</evidence>
<dbReference type="GO" id="GO:0016209">
    <property type="term" value="F:antioxidant activity"/>
    <property type="evidence" value="ECO:0007669"/>
    <property type="project" value="InterPro"/>
</dbReference>
<dbReference type="Proteomes" id="UP000007100">
    <property type="component" value="Plasmid pACMV1"/>
</dbReference>
<feature type="signal peptide" evidence="1">
    <location>
        <begin position="1"/>
        <end position="37"/>
    </location>
</feature>
<protein>
    <submittedName>
        <fullName evidence="3">Putative oxidoreductase</fullName>
    </submittedName>
</protein>
<dbReference type="Pfam" id="PF00578">
    <property type="entry name" value="AhpC-TSA"/>
    <property type="match status" value="1"/>
</dbReference>
<dbReference type="HOGENOM" id="CLU_1381531_0_0_5"/>
<dbReference type="Gene3D" id="3.40.30.10">
    <property type="entry name" value="Glutaredoxin"/>
    <property type="match status" value="1"/>
</dbReference>
<geneLocation type="plasmid" evidence="3 4">
    <name>pACMV1</name>
</geneLocation>
<evidence type="ECO:0000313" key="4">
    <source>
        <dbReference type="Proteomes" id="UP000007100"/>
    </source>
</evidence>
<dbReference type="EMBL" id="AP012036">
    <property type="protein sequence ID" value="BAJ82814.1"/>
    <property type="molecule type" value="Genomic_DNA"/>
</dbReference>
<name>F0J6U7_ACIMA</name>
<sequence length="199" mass="21462">MRMTKTNNLFHSRFLRLGKPLLAALAFTGLASATAFAGPTGKMGPTSAPAPQDMTAPNAPFIVDGKSVELKTYMGHPLVVWQVTTWCPSCKAGLRTFAQHQAEIDKSDMTILVLRDDKNGGYSGPSMHQFVEQAAPKLLNDPHFVIGDDTKALFDLYNPHKFVDVYQVIAPDGHVAVVSSTPSATFGKIASFIKPKTGS</sequence>
<dbReference type="InterPro" id="IPR000866">
    <property type="entry name" value="AhpC/TSA"/>
</dbReference>
<dbReference type="InterPro" id="IPR036249">
    <property type="entry name" value="Thioredoxin-like_sf"/>
</dbReference>
<dbReference type="SUPFAM" id="SSF52833">
    <property type="entry name" value="Thioredoxin-like"/>
    <property type="match status" value="1"/>
</dbReference>